<dbReference type="RefSeq" id="WP_109834845.1">
    <property type="nucleotide sequence ID" value="NZ_CP017195.1"/>
</dbReference>
<dbReference type="Gene3D" id="3.40.50.2300">
    <property type="match status" value="2"/>
</dbReference>
<dbReference type="PANTHER" id="PTHR30146:SF150">
    <property type="entry name" value="ARABINOSE METABOLISM TRANSCRIPTIONAL REPRESSOR"/>
    <property type="match status" value="1"/>
</dbReference>
<reference evidence="10 11" key="1">
    <citation type="submission" date="2016-09" db="EMBL/GenBank/DDBJ databases">
        <title>Lactic acid bacteria from MAP meat Genome sequencing and assembly.</title>
        <authorList>
            <person name="Behr J."/>
            <person name="Hilgarth M."/>
            <person name="Vogel R.F."/>
        </authorList>
    </citation>
    <scope>NUCLEOTIDE SEQUENCE [LARGE SCALE GENOMIC DNA]</scope>
    <source>
        <strain evidence="10 11">TMW21615</strain>
    </source>
</reference>
<evidence type="ECO:0000259" key="8">
    <source>
        <dbReference type="PROSITE" id="PS50932"/>
    </source>
</evidence>
<keyword evidence="12" id="KW-1185">Reference proteome</keyword>
<reference evidence="9" key="2">
    <citation type="submission" date="2020-01" db="EMBL/GenBank/DDBJ databases">
        <authorList>
            <person name="Hilgarth M."/>
            <person name="Vogel R.F."/>
        </authorList>
    </citation>
    <scope>NUCLEOTIDE SEQUENCE</scope>
    <source>
        <strain evidence="9">TMW21897</strain>
    </source>
</reference>
<evidence type="ECO:0000256" key="3">
    <source>
        <dbReference type="ARBA" id="ARBA00023015"/>
    </source>
</evidence>
<dbReference type="Proteomes" id="UP000516280">
    <property type="component" value="Chromosome"/>
</dbReference>
<dbReference type="GO" id="GO:0000976">
    <property type="term" value="F:transcription cis-regulatory region binding"/>
    <property type="evidence" value="ECO:0007669"/>
    <property type="project" value="TreeGrafter"/>
</dbReference>
<dbReference type="InterPro" id="IPR028082">
    <property type="entry name" value="Peripla_BP_I"/>
</dbReference>
<dbReference type="GO" id="GO:0003700">
    <property type="term" value="F:DNA-binding transcription factor activity"/>
    <property type="evidence" value="ECO:0007669"/>
    <property type="project" value="TreeGrafter"/>
</dbReference>
<dbReference type="PROSITE" id="PS50932">
    <property type="entry name" value="HTH_LACI_2"/>
    <property type="match status" value="1"/>
</dbReference>
<dbReference type="KEGG" id="lpaa:BHS01_03725"/>
<evidence type="ECO:0000256" key="6">
    <source>
        <dbReference type="ARBA" id="ARBA00023163"/>
    </source>
</evidence>
<dbReference type="CDD" id="cd06298">
    <property type="entry name" value="PBP1_CcpA"/>
    <property type="match status" value="1"/>
</dbReference>
<protein>
    <recommendedName>
        <fullName evidence="1 7">Catabolite control protein A</fullName>
    </recommendedName>
</protein>
<sequence length="332" mass="36155">MDNETITIYDVAREAAVSMATVSRVVNGNQNVKEATRRKVLDVIERLDYRPNAVARGLASKKTTTVGVVIPDISNSYFASLARGIDDIATMYKYNIVIANSDGDDDKEINVVNTLLAKQVDGLVFLAHDLSDKIRAEFSRTRTPIVLAGAVDHESQIPSVNIDYKQATKDVTLELAKNNQKIALVAGPMVNAINGKERLIGYQAALSESGQPFSEGLVFETNYSFNDGMKLAERVKASGATAAVVTDDEVAVGLLNGLVNNGVNVPEDFEIITANNSVITEFTRPTLSSIEQPLYDLGAVSMRLLTKMMHKEEVEEKRVILPHGIVKRGSTK</sequence>
<dbReference type="Gene3D" id="1.10.260.40">
    <property type="entry name" value="lambda repressor-like DNA-binding domains"/>
    <property type="match status" value="1"/>
</dbReference>
<comment type="function">
    <text evidence="7">Global transcriptional regulator of carbon catabolite repression (CCR) and carbon catabolite activation (CCA), which ensures optimal energy usage under diverse conditions.</text>
</comment>
<dbReference type="SMART" id="SM00354">
    <property type="entry name" value="HTH_LACI"/>
    <property type="match status" value="1"/>
</dbReference>
<keyword evidence="2 7" id="KW-0678">Repressor</keyword>
<keyword evidence="6 7" id="KW-0804">Transcription</keyword>
<dbReference type="InterPro" id="IPR001761">
    <property type="entry name" value="Peripla_BP/Lac1_sug-bd_dom"/>
</dbReference>
<name>A0A7L4WDS3_9LACT</name>
<evidence type="ECO:0000256" key="2">
    <source>
        <dbReference type="ARBA" id="ARBA00022491"/>
    </source>
</evidence>
<dbReference type="AlphaFoldDB" id="A0A7L4WDS3"/>
<dbReference type="Proteomes" id="UP001522462">
    <property type="component" value="Unassembled WGS sequence"/>
</dbReference>
<evidence type="ECO:0000256" key="1">
    <source>
        <dbReference type="ARBA" id="ARBA00019435"/>
    </source>
</evidence>
<accession>A0A7L4WDS3</accession>
<dbReference type="Pfam" id="PF00532">
    <property type="entry name" value="Peripla_BP_1"/>
    <property type="match status" value="1"/>
</dbReference>
<evidence type="ECO:0000313" key="11">
    <source>
        <dbReference type="Proteomes" id="UP000516280"/>
    </source>
</evidence>
<dbReference type="FunFam" id="1.10.260.40:FF:000002">
    <property type="entry name" value="HTH-type transcriptional repressor PurR"/>
    <property type="match status" value="1"/>
</dbReference>
<proteinExistence type="predicted"/>
<dbReference type="InterPro" id="IPR010982">
    <property type="entry name" value="Lambda_DNA-bd_dom_sf"/>
</dbReference>
<organism evidence="10 11">
    <name type="scientific">Pseudolactococcus paracarnosus</name>
    <dbReference type="NCBI Taxonomy" id="2749962"/>
    <lineage>
        <taxon>Bacteria</taxon>
        <taxon>Bacillati</taxon>
        <taxon>Bacillota</taxon>
        <taxon>Bacilli</taxon>
        <taxon>Lactobacillales</taxon>
        <taxon>Streptococcaceae</taxon>
        <taxon>Pseudolactococcus</taxon>
    </lineage>
</organism>
<evidence type="ECO:0000256" key="5">
    <source>
        <dbReference type="ARBA" id="ARBA00023159"/>
    </source>
</evidence>
<dbReference type="SUPFAM" id="SSF47413">
    <property type="entry name" value="lambda repressor-like DNA-binding domains"/>
    <property type="match status" value="1"/>
</dbReference>
<dbReference type="EMBL" id="JAAEDA010000003">
    <property type="protein sequence ID" value="MCJ1976951.1"/>
    <property type="molecule type" value="Genomic_DNA"/>
</dbReference>
<dbReference type="EMBL" id="CP017195">
    <property type="protein sequence ID" value="QDJ27701.1"/>
    <property type="molecule type" value="Genomic_DNA"/>
</dbReference>
<evidence type="ECO:0000313" key="9">
    <source>
        <dbReference type="EMBL" id="MCJ1976951.1"/>
    </source>
</evidence>
<evidence type="ECO:0000256" key="7">
    <source>
        <dbReference type="RuleBase" id="RU368079"/>
    </source>
</evidence>
<feature type="domain" description="HTH lacI-type" evidence="8">
    <location>
        <begin position="6"/>
        <end position="60"/>
    </location>
</feature>
<dbReference type="SUPFAM" id="SSF53822">
    <property type="entry name" value="Periplasmic binding protein-like I"/>
    <property type="match status" value="1"/>
</dbReference>
<dbReference type="InterPro" id="IPR000843">
    <property type="entry name" value="HTH_LacI"/>
</dbReference>
<keyword evidence="3 7" id="KW-0805">Transcription regulation</keyword>
<dbReference type="PROSITE" id="PS00356">
    <property type="entry name" value="HTH_LACI_1"/>
    <property type="match status" value="1"/>
</dbReference>
<evidence type="ECO:0000256" key="4">
    <source>
        <dbReference type="ARBA" id="ARBA00023125"/>
    </source>
</evidence>
<gene>
    <name evidence="9" type="primary">ccpA</name>
    <name evidence="10" type="ORF">BHS01_03725</name>
    <name evidence="9" type="ORF">GYN19_03130</name>
</gene>
<evidence type="ECO:0000313" key="12">
    <source>
        <dbReference type="Proteomes" id="UP001522462"/>
    </source>
</evidence>
<dbReference type="InterPro" id="IPR006377">
    <property type="entry name" value="CcpA"/>
</dbReference>
<reference evidence="9 12" key="3">
    <citation type="journal article" date="2022" name="Microbiol. Res.">
        <title>Comparative genome analysis, predicted lifestyle and antimicrobial strategies of Lactococcus carnosus and Lactococcus paracarnosus isolated from meat.</title>
        <authorList>
            <person name="Werum V."/>
            <person name="Ehrmann M."/>
            <person name="Vogel R."/>
            <person name="Hilgarth M."/>
        </authorList>
    </citation>
    <scope>NUCLEOTIDE SEQUENCE [LARGE SCALE GENOMIC DNA]</scope>
    <source>
        <strain evidence="9 12">TMW21897</strain>
    </source>
</reference>
<keyword evidence="5 7" id="KW-0010">Activator</keyword>
<dbReference type="Pfam" id="PF00356">
    <property type="entry name" value="LacI"/>
    <property type="match status" value="1"/>
</dbReference>
<dbReference type="PRINTS" id="PR00036">
    <property type="entry name" value="HTHLACI"/>
</dbReference>
<dbReference type="FunFam" id="3.40.50.2300:FF:000012">
    <property type="entry name" value="Catabolite control protein A"/>
    <property type="match status" value="1"/>
</dbReference>
<dbReference type="PANTHER" id="PTHR30146">
    <property type="entry name" value="LACI-RELATED TRANSCRIPTIONAL REPRESSOR"/>
    <property type="match status" value="1"/>
</dbReference>
<keyword evidence="4 7" id="KW-0238">DNA-binding</keyword>
<evidence type="ECO:0000313" key="10">
    <source>
        <dbReference type="EMBL" id="QDJ27701.1"/>
    </source>
</evidence>
<dbReference type="CDD" id="cd01392">
    <property type="entry name" value="HTH_LacI"/>
    <property type="match status" value="1"/>
</dbReference>
<dbReference type="NCBIfam" id="TIGR01481">
    <property type="entry name" value="ccpA"/>
    <property type="match status" value="1"/>
</dbReference>